<protein>
    <submittedName>
        <fullName evidence="2">Uncharacterized protein</fullName>
    </submittedName>
</protein>
<name>A0A4P9XTV0_9FUNG</name>
<reference evidence="3" key="1">
    <citation type="journal article" date="2018" name="Nat. Microbiol.">
        <title>Leveraging single-cell genomics to expand the fungal tree of life.</title>
        <authorList>
            <person name="Ahrendt S.R."/>
            <person name="Quandt C.A."/>
            <person name="Ciobanu D."/>
            <person name="Clum A."/>
            <person name="Salamov A."/>
            <person name="Andreopoulos B."/>
            <person name="Cheng J.F."/>
            <person name="Woyke T."/>
            <person name="Pelin A."/>
            <person name="Henrissat B."/>
            <person name="Reynolds N.K."/>
            <person name="Benny G.L."/>
            <person name="Smith M.E."/>
            <person name="James T.Y."/>
            <person name="Grigoriev I.V."/>
        </authorList>
    </citation>
    <scope>NUCLEOTIDE SEQUENCE [LARGE SCALE GENOMIC DNA]</scope>
    <source>
        <strain evidence="3">RSA 1356</strain>
    </source>
</reference>
<gene>
    <name evidence="2" type="ORF">THASP1DRAFT_28568</name>
</gene>
<evidence type="ECO:0000256" key="1">
    <source>
        <dbReference type="SAM" id="Coils"/>
    </source>
</evidence>
<organism evidence="2 3">
    <name type="scientific">Thamnocephalis sphaerospora</name>
    <dbReference type="NCBI Taxonomy" id="78915"/>
    <lineage>
        <taxon>Eukaryota</taxon>
        <taxon>Fungi</taxon>
        <taxon>Fungi incertae sedis</taxon>
        <taxon>Zoopagomycota</taxon>
        <taxon>Zoopagomycotina</taxon>
        <taxon>Zoopagomycetes</taxon>
        <taxon>Zoopagales</taxon>
        <taxon>Sigmoideomycetaceae</taxon>
        <taxon>Thamnocephalis</taxon>
    </lineage>
</organism>
<dbReference type="EMBL" id="KZ992499">
    <property type="protein sequence ID" value="RKP09625.1"/>
    <property type="molecule type" value="Genomic_DNA"/>
</dbReference>
<feature type="coiled-coil region" evidence="1">
    <location>
        <begin position="293"/>
        <end position="320"/>
    </location>
</feature>
<sequence>MVYVGSIGQHRINSGLAHYRFIDKYNPGYLFKPNYWKVVSADGIASHLGSLCHAIEDNWDVLVYETFSLGKDVPTPDAKEKYAAEKRCCLFEEQYKKHNTDFYDMAVQYAYNEFLEAIKPMQKEIAAKGMENEHLEQLLKYQRNAMATFNVAVEYHRDDMYEANRDKLSSMCSNRITLLAYNQTPWNSTSFSIQLFVDRALQMRENAIQERTQQEVEQRMKNIDSATAQIMAKFDEQRTEICHLKAIVAKNDAEISNHIDMNSMLKAVNNYQDKDISRLETANSEKDDIISALKVANSMLESANNEKDEAINMLKAANSEKDVVIHALETEAEAQDELIAACRKDVSKLRTVIDRQDTVIDELASVICGQETVINEQQEMAGAQENKMKAHQLVADQLKTTIEEQRTLIRQHEESIKGQTGQIDALLAQVAKKEADIARASKEVAELGAALACLVNAQHEKEVS</sequence>
<accession>A0A4P9XTV0</accession>
<keyword evidence="1" id="KW-0175">Coiled coil</keyword>
<evidence type="ECO:0000313" key="3">
    <source>
        <dbReference type="Proteomes" id="UP000271241"/>
    </source>
</evidence>
<dbReference type="AlphaFoldDB" id="A0A4P9XTV0"/>
<proteinExistence type="predicted"/>
<dbReference type="Proteomes" id="UP000271241">
    <property type="component" value="Unassembled WGS sequence"/>
</dbReference>
<evidence type="ECO:0000313" key="2">
    <source>
        <dbReference type="EMBL" id="RKP09625.1"/>
    </source>
</evidence>
<keyword evidence="3" id="KW-1185">Reference proteome</keyword>
<feature type="coiled-coil region" evidence="1">
    <location>
        <begin position="395"/>
        <end position="450"/>
    </location>
</feature>